<evidence type="ECO:0000256" key="1">
    <source>
        <dbReference type="SAM" id="MobiDB-lite"/>
    </source>
</evidence>
<evidence type="ECO:0000259" key="2">
    <source>
        <dbReference type="Pfam" id="PF03732"/>
    </source>
</evidence>
<sequence length="497" mass="56130">MGKSDIEIFYENLVNFKVKLGKDNKERCADNTVTTKKWAILQALIKTYNESVRLETTDTDLKYYDEKIRASIKVCADILKTRQHSNLAVNLDQGAQTLDIGSSTSTFCPLVNSTALALQPDQLTHNLPSLKKLSSSSITSEEDPLQITIGDIVETPAEPTPPQRQAASNITAQESTNGQTMAATNSTINDALRQITDPATPKFVQPPIFRPASDSPSSFLLGYERAAIGNGWTDVYKILYLGQFLEGPAHKWYQKYLSNERNNANNWEMIKRDFKVEFMDSQQREVTSGPFYRRKQGHTEEVKHYYYELLDLADEVDVNMPFVDFLAQFEKGLHPKFRQLYYILREDDMGQGTLRNIVQKLHRSQESLAENDDPLTSGNNHHPRFNNQNNWNNRYQGGFRDNNPSYNYPSNGSKPHDGDHQIIKDDQIIINTKIIIRSNKVTSPTQELGMVDHSARAVDDTGTTVAAIILIRAQTDTVRTQTGQNDSNRQPSGSCST</sequence>
<evidence type="ECO:0000313" key="3">
    <source>
        <dbReference type="EMBL" id="KAL1506858.1"/>
    </source>
</evidence>
<gene>
    <name evidence="3" type="ORF">ABEB36_006142</name>
</gene>
<dbReference type="Proteomes" id="UP001566132">
    <property type="component" value="Unassembled WGS sequence"/>
</dbReference>
<dbReference type="AlphaFoldDB" id="A0ABD1F0M9"/>
<dbReference type="EMBL" id="JBDJPC010000004">
    <property type="protein sequence ID" value="KAL1506858.1"/>
    <property type="molecule type" value="Genomic_DNA"/>
</dbReference>
<comment type="caution">
    <text evidence="3">The sequence shown here is derived from an EMBL/GenBank/DDBJ whole genome shotgun (WGS) entry which is preliminary data.</text>
</comment>
<keyword evidence="4" id="KW-1185">Reference proteome</keyword>
<dbReference type="PANTHER" id="PTHR33194:SF4">
    <property type="entry name" value="CCHC-TYPE DOMAIN-CONTAINING PROTEIN"/>
    <property type="match status" value="1"/>
</dbReference>
<evidence type="ECO:0000313" key="4">
    <source>
        <dbReference type="Proteomes" id="UP001566132"/>
    </source>
</evidence>
<protein>
    <recommendedName>
        <fullName evidence="2">Retrotransposon gag domain-containing protein</fullName>
    </recommendedName>
</protein>
<proteinExistence type="predicted"/>
<accession>A0ABD1F0M9</accession>
<name>A0ABD1F0M9_HYPHA</name>
<feature type="region of interest" description="Disordered" evidence="1">
    <location>
        <begin position="365"/>
        <end position="419"/>
    </location>
</feature>
<organism evidence="3 4">
    <name type="scientific">Hypothenemus hampei</name>
    <name type="common">Coffee berry borer</name>
    <dbReference type="NCBI Taxonomy" id="57062"/>
    <lineage>
        <taxon>Eukaryota</taxon>
        <taxon>Metazoa</taxon>
        <taxon>Ecdysozoa</taxon>
        <taxon>Arthropoda</taxon>
        <taxon>Hexapoda</taxon>
        <taxon>Insecta</taxon>
        <taxon>Pterygota</taxon>
        <taxon>Neoptera</taxon>
        <taxon>Endopterygota</taxon>
        <taxon>Coleoptera</taxon>
        <taxon>Polyphaga</taxon>
        <taxon>Cucujiformia</taxon>
        <taxon>Curculionidae</taxon>
        <taxon>Scolytinae</taxon>
        <taxon>Hypothenemus</taxon>
    </lineage>
</organism>
<reference evidence="3 4" key="1">
    <citation type="submission" date="2024-05" db="EMBL/GenBank/DDBJ databases">
        <title>Genetic variation in Jamaican populations of the coffee berry borer (Hypothenemus hampei).</title>
        <authorList>
            <person name="Errbii M."/>
            <person name="Myrie A."/>
        </authorList>
    </citation>
    <scope>NUCLEOTIDE SEQUENCE [LARGE SCALE GENOMIC DNA]</scope>
    <source>
        <strain evidence="3">JA-Hopewell-2020-01-JO</strain>
        <tissue evidence="3">Whole body</tissue>
    </source>
</reference>
<dbReference type="InterPro" id="IPR005162">
    <property type="entry name" value="Retrotrans_gag_dom"/>
</dbReference>
<feature type="compositionally biased region" description="Low complexity" evidence="1">
    <location>
        <begin position="402"/>
        <end position="411"/>
    </location>
</feature>
<feature type="domain" description="Retrotransposon gag" evidence="2">
    <location>
        <begin position="244"/>
        <end position="334"/>
    </location>
</feature>
<dbReference type="Pfam" id="PF03732">
    <property type="entry name" value="Retrotrans_gag"/>
    <property type="match status" value="1"/>
</dbReference>
<feature type="region of interest" description="Disordered" evidence="1">
    <location>
        <begin position="476"/>
        <end position="497"/>
    </location>
</feature>
<dbReference type="PANTHER" id="PTHR33194">
    <property type="entry name" value="ZINC KNUCKLE DOMAINCONTAINING PROTEIN"/>
    <property type="match status" value="1"/>
</dbReference>